<dbReference type="CDD" id="cd07385">
    <property type="entry name" value="MPP_YkuE_C"/>
    <property type="match status" value="1"/>
</dbReference>
<keyword evidence="1" id="KW-0479">Metal-binding</keyword>
<evidence type="ECO:0000256" key="2">
    <source>
        <dbReference type="ARBA" id="ARBA00022801"/>
    </source>
</evidence>
<dbReference type="GO" id="GO:0008758">
    <property type="term" value="F:UDP-2,3-diacylglucosamine hydrolase activity"/>
    <property type="evidence" value="ECO:0007669"/>
    <property type="project" value="TreeGrafter"/>
</dbReference>
<evidence type="ECO:0000256" key="1">
    <source>
        <dbReference type="ARBA" id="ARBA00022723"/>
    </source>
</evidence>
<dbReference type="SUPFAM" id="SSF56300">
    <property type="entry name" value="Metallo-dependent phosphatases"/>
    <property type="match status" value="1"/>
</dbReference>
<dbReference type="AlphaFoldDB" id="A0A7X1TSL2"/>
<dbReference type="PANTHER" id="PTHR31302:SF31">
    <property type="entry name" value="PHOSPHODIESTERASE YAEI"/>
    <property type="match status" value="1"/>
</dbReference>
<keyword evidence="5" id="KW-1185">Reference proteome</keyword>
<dbReference type="Gene3D" id="3.60.21.10">
    <property type="match status" value="1"/>
</dbReference>
<dbReference type="InterPro" id="IPR006311">
    <property type="entry name" value="TAT_signal"/>
</dbReference>
<evidence type="ECO:0000313" key="4">
    <source>
        <dbReference type="EMBL" id="MPY67571.1"/>
    </source>
</evidence>
<keyword evidence="2" id="KW-0378">Hydrolase</keyword>
<dbReference type="RefSeq" id="WP_152871885.1">
    <property type="nucleotide sequence ID" value="NZ_WBSL01000006.1"/>
</dbReference>
<dbReference type="EMBL" id="WBSL01000006">
    <property type="protein sequence ID" value="MPY67571.1"/>
    <property type="molecule type" value="Genomic_DNA"/>
</dbReference>
<evidence type="ECO:0000313" key="5">
    <source>
        <dbReference type="Proteomes" id="UP000484842"/>
    </source>
</evidence>
<reference evidence="4 5" key="1">
    <citation type="submission" date="2019-10" db="EMBL/GenBank/DDBJ databases">
        <title>Deinococcus sp. isolated from soil.</title>
        <authorList>
            <person name="Li Y."/>
            <person name="Wang J."/>
        </authorList>
    </citation>
    <scope>NUCLEOTIDE SEQUENCE [LARGE SCALE GENOMIC DNA]</scope>
    <source>
        <strain evidence="4 5">SDU3-2</strain>
    </source>
</reference>
<name>A0A7X1TSL2_9DEIO</name>
<organism evidence="4 5">
    <name type="scientific">Deinococcus terrestris</name>
    <dbReference type="NCBI Taxonomy" id="2651870"/>
    <lineage>
        <taxon>Bacteria</taxon>
        <taxon>Thermotogati</taxon>
        <taxon>Deinococcota</taxon>
        <taxon>Deinococci</taxon>
        <taxon>Deinococcales</taxon>
        <taxon>Deinococcaceae</taxon>
        <taxon>Deinococcus</taxon>
    </lineage>
</organism>
<protein>
    <submittedName>
        <fullName evidence="4">Metallophosphoesterase</fullName>
    </submittedName>
</protein>
<sequence>MKAPNSPPPDPGRRRFLRGLLGGGLALGTLGGMGVAQAYDFGTVRGEAVLPGLRSPLRVAFLTDLHYGLYIFERQIRAWVDTANAARPDLMLLGGDFLDVRSDVDPAPLLTELARLRAPLGVYAVWGNHDYGSFGAYDRGVLGQGIPRWAERREEVAAAFAASGITVLRNAGRAVRDDLWVGGVDDLWRGEPDVAAALAGAGEDQASLLLSHNPDLLPDLPRRVGLVLSGHTHGGQIRLPIVGAPVVPSRYGQRYAMGWVQGAHGTPGYVSRGLGVSGLPLRNLCPPEVTLLTLRPG</sequence>
<dbReference type="InterPro" id="IPR029052">
    <property type="entry name" value="Metallo-depent_PP-like"/>
</dbReference>
<dbReference type="GO" id="GO:0009245">
    <property type="term" value="P:lipid A biosynthetic process"/>
    <property type="evidence" value="ECO:0007669"/>
    <property type="project" value="TreeGrafter"/>
</dbReference>
<comment type="caution">
    <text evidence="4">The sequence shown here is derived from an EMBL/GenBank/DDBJ whole genome shotgun (WGS) entry which is preliminary data.</text>
</comment>
<dbReference type="Pfam" id="PF00149">
    <property type="entry name" value="Metallophos"/>
    <property type="match status" value="1"/>
</dbReference>
<proteinExistence type="predicted"/>
<dbReference type="PANTHER" id="PTHR31302">
    <property type="entry name" value="TRANSMEMBRANE PROTEIN WITH METALLOPHOSPHOESTERASE DOMAIN-RELATED"/>
    <property type="match status" value="1"/>
</dbReference>
<dbReference type="InterPro" id="IPR004843">
    <property type="entry name" value="Calcineurin-like_PHP"/>
</dbReference>
<dbReference type="GO" id="GO:0046872">
    <property type="term" value="F:metal ion binding"/>
    <property type="evidence" value="ECO:0007669"/>
    <property type="project" value="UniProtKB-KW"/>
</dbReference>
<dbReference type="Proteomes" id="UP000484842">
    <property type="component" value="Unassembled WGS sequence"/>
</dbReference>
<dbReference type="GO" id="GO:0016020">
    <property type="term" value="C:membrane"/>
    <property type="evidence" value="ECO:0007669"/>
    <property type="project" value="GOC"/>
</dbReference>
<feature type="domain" description="Calcineurin-like phosphoesterase" evidence="3">
    <location>
        <begin position="57"/>
        <end position="234"/>
    </location>
</feature>
<evidence type="ECO:0000259" key="3">
    <source>
        <dbReference type="Pfam" id="PF00149"/>
    </source>
</evidence>
<dbReference type="InterPro" id="IPR051158">
    <property type="entry name" value="Metallophosphoesterase_sf"/>
</dbReference>
<dbReference type="PROSITE" id="PS51318">
    <property type="entry name" value="TAT"/>
    <property type="match status" value="1"/>
</dbReference>
<gene>
    <name evidence="4" type="ORF">F8S09_12890</name>
</gene>
<accession>A0A7X1TSL2</accession>